<evidence type="ECO:0000256" key="5">
    <source>
        <dbReference type="ARBA" id="ARBA00023136"/>
    </source>
</evidence>
<evidence type="ECO:0000256" key="2">
    <source>
        <dbReference type="ARBA" id="ARBA00022475"/>
    </source>
</evidence>
<keyword evidence="8" id="KW-0808">Transferase</keyword>
<dbReference type="InterPro" id="IPR002656">
    <property type="entry name" value="Acyl_transf_3_dom"/>
</dbReference>
<keyword evidence="2" id="KW-1003">Cell membrane</keyword>
<feature type="transmembrane region" description="Helical" evidence="6">
    <location>
        <begin position="252"/>
        <end position="275"/>
    </location>
</feature>
<proteinExistence type="predicted"/>
<keyword evidence="4 6" id="KW-1133">Transmembrane helix</keyword>
<sequence>MSERISSIDAMRIVAMASVVVIHTNPFEGVGTYGNLANFLIESTARFAVPFFFLASGYFFALQIARSDPTTQFRKRVSKISSLYLFGLLLTFPVFLTETVVRASIENRDIMTSVVHDLTAFTSPIELIYYGTSVSEILWFFPALLFSYLFIYLCLNHGLSAYLLPISLGFHLVGLLGSSYTMFIDIPFVVRDGLFFGFFYTSLGYAIYSHDWQPDLDRSTLYLGLTVLFGALHIGERYVLGYVITDSTVAQGVYWSSYTIGTALVTVSLFVFLLSRPDLGTSTAVPSWGRNYAVGIYVAHPPVLFVLEEGAEVLNSSGYEVQNTILWQFVLTPATFFGALLVYIAVSKLRPVRLGGFSLPRGNWMQNR</sequence>
<dbReference type="Proteomes" id="UP000510869">
    <property type="component" value="Chromosome"/>
</dbReference>
<evidence type="ECO:0000313" key="8">
    <source>
        <dbReference type="EMBL" id="QLK27828.1"/>
    </source>
</evidence>
<evidence type="ECO:0000256" key="1">
    <source>
        <dbReference type="ARBA" id="ARBA00004651"/>
    </source>
</evidence>
<keyword evidence="3 6" id="KW-0812">Transmembrane</keyword>
<protein>
    <submittedName>
        <fullName evidence="8">Acyltransferase</fullName>
    </submittedName>
</protein>
<feature type="transmembrane region" description="Helical" evidence="6">
    <location>
        <begin position="325"/>
        <end position="346"/>
    </location>
</feature>
<feature type="transmembrane region" description="Helical" evidence="6">
    <location>
        <begin position="137"/>
        <end position="155"/>
    </location>
</feature>
<dbReference type="GO" id="GO:0009246">
    <property type="term" value="P:enterobacterial common antigen biosynthetic process"/>
    <property type="evidence" value="ECO:0007669"/>
    <property type="project" value="TreeGrafter"/>
</dbReference>
<dbReference type="GeneID" id="56142968"/>
<feature type="transmembrane region" description="Helical" evidence="6">
    <location>
        <begin position="220"/>
        <end position="240"/>
    </location>
</feature>
<dbReference type="KEGG" id="nay:HYG81_07145"/>
<evidence type="ECO:0000259" key="7">
    <source>
        <dbReference type="Pfam" id="PF01757"/>
    </source>
</evidence>
<evidence type="ECO:0000313" key="9">
    <source>
        <dbReference type="Proteomes" id="UP000510869"/>
    </source>
</evidence>
<dbReference type="PANTHER" id="PTHR40074">
    <property type="entry name" value="O-ACETYLTRANSFERASE WECH"/>
    <property type="match status" value="1"/>
</dbReference>
<keyword evidence="9" id="KW-1185">Reference proteome</keyword>
<reference evidence="8 9" key="1">
    <citation type="submission" date="2020-07" db="EMBL/GenBank/DDBJ databases">
        <title>Natrinema (YPL30) sp. nov. and Haloterrigena xxxxxx (YPL8) sp. nov., isolated from a salt mine.</title>
        <authorList>
            <person name="Cui H."/>
        </authorList>
    </citation>
    <scope>NUCLEOTIDE SEQUENCE [LARGE SCALE GENOMIC DNA]</scope>
    <source>
        <strain evidence="8 9">YPL13</strain>
    </source>
</reference>
<dbReference type="AlphaFoldDB" id="A0A7D6H937"/>
<dbReference type="GO" id="GO:0016413">
    <property type="term" value="F:O-acetyltransferase activity"/>
    <property type="evidence" value="ECO:0007669"/>
    <property type="project" value="TreeGrafter"/>
</dbReference>
<evidence type="ECO:0000256" key="3">
    <source>
        <dbReference type="ARBA" id="ARBA00022692"/>
    </source>
</evidence>
<name>A0A7D6H937_9EURY</name>
<gene>
    <name evidence="8" type="ORF">HYG81_07145</name>
</gene>
<evidence type="ECO:0000256" key="6">
    <source>
        <dbReference type="SAM" id="Phobius"/>
    </source>
</evidence>
<dbReference type="EMBL" id="CP059154">
    <property type="protein sequence ID" value="QLK27828.1"/>
    <property type="molecule type" value="Genomic_DNA"/>
</dbReference>
<feature type="domain" description="Acyltransferase 3" evidence="7">
    <location>
        <begin position="6"/>
        <end position="343"/>
    </location>
</feature>
<feature type="transmembrane region" description="Helical" evidence="6">
    <location>
        <begin position="44"/>
        <end position="62"/>
    </location>
</feature>
<evidence type="ECO:0000256" key="4">
    <source>
        <dbReference type="ARBA" id="ARBA00022989"/>
    </source>
</evidence>
<dbReference type="OrthoDB" id="197377at2157"/>
<feature type="transmembrane region" description="Helical" evidence="6">
    <location>
        <begin position="83"/>
        <end position="105"/>
    </location>
</feature>
<dbReference type="Pfam" id="PF01757">
    <property type="entry name" value="Acyl_transf_3"/>
    <property type="match status" value="1"/>
</dbReference>
<dbReference type="GO" id="GO:0005886">
    <property type="term" value="C:plasma membrane"/>
    <property type="evidence" value="ECO:0007669"/>
    <property type="project" value="UniProtKB-SubCell"/>
</dbReference>
<comment type="subcellular location">
    <subcellularLocation>
        <location evidence="1">Cell membrane</location>
        <topology evidence="1">Multi-pass membrane protein</topology>
    </subcellularLocation>
</comment>
<feature type="transmembrane region" description="Helical" evidence="6">
    <location>
        <begin position="287"/>
        <end position="305"/>
    </location>
</feature>
<keyword evidence="8" id="KW-0012">Acyltransferase</keyword>
<accession>A0A7D6H937</accession>
<feature type="transmembrane region" description="Helical" evidence="6">
    <location>
        <begin position="188"/>
        <end position="208"/>
    </location>
</feature>
<keyword evidence="5 6" id="KW-0472">Membrane</keyword>
<feature type="transmembrane region" description="Helical" evidence="6">
    <location>
        <begin position="7"/>
        <end position="24"/>
    </location>
</feature>
<dbReference type="PANTHER" id="PTHR40074:SF2">
    <property type="entry name" value="O-ACETYLTRANSFERASE WECH"/>
    <property type="match status" value="1"/>
</dbReference>
<dbReference type="RefSeq" id="WP_180842987.1">
    <property type="nucleotide sequence ID" value="NZ_CP059154.1"/>
</dbReference>
<organism evidence="8 9">
    <name type="scientific">Natrinema zhouii</name>
    <dbReference type="NCBI Taxonomy" id="1710539"/>
    <lineage>
        <taxon>Archaea</taxon>
        <taxon>Methanobacteriati</taxon>
        <taxon>Methanobacteriota</taxon>
        <taxon>Stenosarchaea group</taxon>
        <taxon>Halobacteria</taxon>
        <taxon>Halobacteriales</taxon>
        <taxon>Natrialbaceae</taxon>
        <taxon>Natrinema</taxon>
    </lineage>
</organism>
<feature type="transmembrane region" description="Helical" evidence="6">
    <location>
        <begin position="162"/>
        <end position="182"/>
    </location>
</feature>